<name>A0ABZ2C8A7_9BACI</name>
<reference evidence="1 2" key="1">
    <citation type="submission" date="2023-10" db="EMBL/GenBank/DDBJ databases">
        <title>Niallia locisalis sp.nov. isolated from a salt pond sample.</title>
        <authorList>
            <person name="Li X.-J."/>
            <person name="Dong L."/>
        </authorList>
    </citation>
    <scope>NUCLEOTIDE SEQUENCE [LARGE SCALE GENOMIC DNA]</scope>
    <source>
        <strain evidence="1 2">DSM 29761</strain>
    </source>
</reference>
<dbReference type="Gene3D" id="3.30.450.150">
    <property type="entry name" value="Haem-degrading domain"/>
    <property type="match status" value="1"/>
</dbReference>
<dbReference type="InterPro" id="IPR038084">
    <property type="entry name" value="PduO/GlcC-like_sf"/>
</dbReference>
<gene>
    <name evidence="1" type="ORF">R4Z09_18365</name>
</gene>
<dbReference type="InterPro" id="IPR005624">
    <property type="entry name" value="PduO/GlcC-like"/>
</dbReference>
<keyword evidence="2" id="KW-1185">Reference proteome</keyword>
<dbReference type="InterPro" id="IPR052517">
    <property type="entry name" value="GlcG_carb_metab_protein"/>
</dbReference>
<evidence type="ECO:0000313" key="2">
    <source>
        <dbReference type="Proteomes" id="UP001357223"/>
    </source>
</evidence>
<dbReference type="RefSeq" id="WP_338448195.1">
    <property type="nucleotide sequence ID" value="NZ_CP137640.1"/>
</dbReference>
<proteinExistence type="predicted"/>
<dbReference type="Pfam" id="PF03928">
    <property type="entry name" value="HbpS-like"/>
    <property type="match status" value="1"/>
</dbReference>
<dbReference type="EMBL" id="CP137640">
    <property type="protein sequence ID" value="WVX79261.1"/>
    <property type="molecule type" value="Genomic_DNA"/>
</dbReference>
<organism evidence="1 2">
    <name type="scientific">Niallia oryzisoli</name>
    <dbReference type="NCBI Taxonomy" id="1737571"/>
    <lineage>
        <taxon>Bacteria</taxon>
        <taxon>Bacillati</taxon>
        <taxon>Bacillota</taxon>
        <taxon>Bacilli</taxon>
        <taxon>Bacillales</taxon>
        <taxon>Bacillaceae</taxon>
        <taxon>Niallia</taxon>
    </lineage>
</organism>
<sequence>MESSYQKPILPQILTLEMIIAACKKAKELNIKVTVAICDDGGNLKSFSRMDGASLLSLEISQNKAFTSASGRATEDWYPTIKDNPALLHGIVHTKRLAIFGGGLPIHLNGVLVGGVGVSGGTAEEDSECAKAAISVIEKVLEEEGIVYF</sequence>
<evidence type="ECO:0000313" key="1">
    <source>
        <dbReference type="EMBL" id="WVX79261.1"/>
    </source>
</evidence>
<dbReference type="PANTHER" id="PTHR34309:SF1">
    <property type="entry name" value="PROTEIN GLCG"/>
    <property type="match status" value="1"/>
</dbReference>
<accession>A0ABZ2C8A7</accession>
<dbReference type="Proteomes" id="UP001357223">
    <property type="component" value="Chromosome"/>
</dbReference>
<protein>
    <submittedName>
        <fullName evidence="1">Heme-binding protein</fullName>
    </submittedName>
</protein>
<dbReference type="SUPFAM" id="SSF143744">
    <property type="entry name" value="GlcG-like"/>
    <property type="match status" value="1"/>
</dbReference>
<dbReference type="PANTHER" id="PTHR34309">
    <property type="entry name" value="SLR1406 PROTEIN"/>
    <property type="match status" value="1"/>
</dbReference>